<keyword evidence="1" id="KW-1133">Transmembrane helix</keyword>
<accession>A0A381RQI4</accession>
<keyword evidence="1" id="KW-0472">Membrane</keyword>
<proteinExistence type="predicted"/>
<organism evidence="2">
    <name type="scientific">marine metagenome</name>
    <dbReference type="NCBI Taxonomy" id="408172"/>
    <lineage>
        <taxon>unclassified sequences</taxon>
        <taxon>metagenomes</taxon>
        <taxon>ecological metagenomes</taxon>
    </lineage>
</organism>
<evidence type="ECO:0000256" key="1">
    <source>
        <dbReference type="SAM" id="Phobius"/>
    </source>
</evidence>
<name>A0A381RQI4_9ZZZZ</name>
<dbReference type="EMBL" id="UINC01002208">
    <property type="protein sequence ID" value="SUZ94145.1"/>
    <property type="molecule type" value="Genomic_DNA"/>
</dbReference>
<sequence length="369" mass="40904">VGIEDTGVSMHSAVAKLPHNRRLMASSIGVTALFMVTLLLVPAAYAQKLEIRNKSRIRLGSTQISETVTLSDKRYSLSFKNTFRERRKLNNVLSGRFNPTKSTKLYLNTEFRGGVMTWEAKVNQKYEAFTLDLGTGSAGLFHAGVMYGKRKGKGFGLSASWVGDNRRRGANLQIWHYLEKVDLVASVRHDRRGFGWSLNTGKKMANILRGILLYETNSGSDGNPASQQVIYGRSMRDGGDTYTGFDSLDIVPNEDVFGEDGINIRSPLYPDDDPLAWLVEGYGVRFGQVELDRESQVEAEMVSYLTDSIWVGGDFVMEDGITKNVDTKFGITSQNMKLAAAFGYAPQSERFSGSVQFQWTPIKPSSGGK</sequence>
<gene>
    <name evidence="2" type="ORF">METZ01_LOCUS46999</name>
</gene>
<protein>
    <submittedName>
        <fullName evidence="2">Uncharacterized protein</fullName>
    </submittedName>
</protein>
<reference evidence="2" key="1">
    <citation type="submission" date="2018-05" db="EMBL/GenBank/DDBJ databases">
        <authorList>
            <person name="Lanie J.A."/>
            <person name="Ng W.-L."/>
            <person name="Kazmierczak K.M."/>
            <person name="Andrzejewski T.M."/>
            <person name="Davidsen T.M."/>
            <person name="Wayne K.J."/>
            <person name="Tettelin H."/>
            <person name="Glass J.I."/>
            <person name="Rusch D."/>
            <person name="Podicherti R."/>
            <person name="Tsui H.-C.T."/>
            <person name="Winkler M.E."/>
        </authorList>
    </citation>
    <scope>NUCLEOTIDE SEQUENCE</scope>
</reference>
<feature type="transmembrane region" description="Helical" evidence="1">
    <location>
        <begin position="23"/>
        <end position="46"/>
    </location>
</feature>
<keyword evidence="1" id="KW-0812">Transmembrane</keyword>
<dbReference type="AlphaFoldDB" id="A0A381RQI4"/>
<feature type="non-terminal residue" evidence="2">
    <location>
        <position position="1"/>
    </location>
</feature>
<evidence type="ECO:0000313" key="2">
    <source>
        <dbReference type="EMBL" id="SUZ94145.1"/>
    </source>
</evidence>